<proteinExistence type="predicted"/>
<protein>
    <submittedName>
        <fullName evidence="1">Uncharacterized protein</fullName>
    </submittedName>
</protein>
<sequence>MDWKEIKSTAQCFQLGDEPELIHVIKTGFKDMYMVLHEDAYEFSLGKVEIGTKQDVEIRYKIKIN</sequence>
<name>A0A6J5PU54_9CAUD</name>
<organism evidence="1">
    <name type="scientific">uncultured Caudovirales phage</name>
    <dbReference type="NCBI Taxonomy" id="2100421"/>
    <lineage>
        <taxon>Viruses</taxon>
        <taxon>Duplodnaviria</taxon>
        <taxon>Heunggongvirae</taxon>
        <taxon>Uroviricota</taxon>
        <taxon>Caudoviricetes</taxon>
        <taxon>Peduoviridae</taxon>
        <taxon>Maltschvirus</taxon>
        <taxon>Maltschvirus maltsch</taxon>
    </lineage>
</organism>
<gene>
    <name evidence="1" type="ORF">UFOVP972_200</name>
</gene>
<reference evidence="1" key="1">
    <citation type="submission" date="2020-05" db="EMBL/GenBank/DDBJ databases">
        <authorList>
            <person name="Chiriac C."/>
            <person name="Salcher M."/>
            <person name="Ghai R."/>
            <person name="Kavagutti S V."/>
        </authorList>
    </citation>
    <scope>NUCLEOTIDE SEQUENCE</scope>
</reference>
<evidence type="ECO:0000313" key="1">
    <source>
        <dbReference type="EMBL" id="CAB4175460.1"/>
    </source>
</evidence>
<accession>A0A6J5PU54</accession>
<dbReference type="EMBL" id="LR796923">
    <property type="protein sequence ID" value="CAB4175460.1"/>
    <property type="molecule type" value="Genomic_DNA"/>
</dbReference>